<dbReference type="AlphaFoldDB" id="A0ABD6AMX6"/>
<sequence>MSELSLSSPAFGDGERVPDEYGYAERNVNPPLRIGGVPDAAAALVLIVDDPDAREPAGQVWDHWLVWDVDPDREAVPEDWSPAEATEGQNDFGEHGYGGPNPPDREHTYRFRLYAVEEPLGLPPSADKEDLIDAMTGRIVAKARIDGTYPA</sequence>
<dbReference type="RefSeq" id="WP_256408159.1">
    <property type="nucleotide sequence ID" value="NZ_JANHDN010000002.1"/>
</dbReference>
<dbReference type="InterPro" id="IPR036610">
    <property type="entry name" value="PEBP-like_sf"/>
</dbReference>
<dbReference type="PANTHER" id="PTHR30289">
    <property type="entry name" value="UNCHARACTERIZED PROTEIN YBCL-RELATED"/>
    <property type="match status" value="1"/>
</dbReference>
<dbReference type="SUPFAM" id="SSF49777">
    <property type="entry name" value="PEBP-like"/>
    <property type="match status" value="1"/>
</dbReference>
<gene>
    <name evidence="2" type="ORF">ACFQMF_12640</name>
</gene>
<evidence type="ECO:0000313" key="3">
    <source>
        <dbReference type="Proteomes" id="UP001596545"/>
    </source>
</evidence>
<dbReference type="Pfam" id="PF01161">
    <property type="entry name" value="PBP"/>
    <property type="match status" value="1"/>
</dbReference>
<comment type="caution">
    <text evidence="2">The sequence shown here is derived from an EMBL/GenBank/DDBJ whole genome shotgun (WGS) entry which is preliminary data.</text>
</comment>
<name>A0ABD6AMX6_9EURY</name>
<evidence type="ECO:0000313" key="2">
    <source>
        <dbReference type="EMBL" id="MFC7325427.1"/>
    </source>
</evidence>
<evidence type="ECO:0000256" key="1">
    <source>
        <dbReference type="SAM" id="MobiDB-lite"/>
    </source>
</evidence>
<feature type="region of interest" description="Disordered" evidence="1">
    <location>
        <begin position="1"/>
        <end position="25"/>
    </location>
</feature>
<reference evidence="2 3" key="1">
    <citation type="journal article" date="2019" name="Int. J. Syst. Evol. Microbiol.">
        <title>The Global Catalogue of Microorganisms (GCM) 10K type strain sequencing project: providing services to taxonomists for standard genome sequencing and annotation.</title>
        <authorList>
            <consortium name="The Broad Institute Genomics Platform"/>
            <consortium name="The Broad Institute Genome Sequencing Center for Infectious Disease"/>
            <person name="Wu L."/>
            <person name="Ma J."/>
        </authorList>
    </citation>
    <scope>NUCLEOTIDE SEQUENCE [LARGE SCALE GENOMIC DNA]</scope>
    <source>
        <strain evidence="2 3">CGMCC 1.12554</strain>
    </source>
</reference>
<protein>
    <submittedName>
        <fullName evidence="2">YbhB/YbcL family Raf kinase inhibitor-like protein</fullName>
    </submittedName>
</protein>
<keyword evidence="2" id="KW-0649">Protein kinase inhibitor</keyword>
<keyword evidence="3" id="KW-1185">Reference proteome</keyword>
<dbReference type="Proteomes" id="UP001596545">
    <property type="component" value="Unassembled WGS sequence"/>
</dbReference>
<accession>A0ABD6AMX6</accession>
<dbReference type="InterPro" id="IPR005247">
    <property type="entry name" value="YbhB_YbcL/LppC-like"/>
</dbReference>
<feature type="region of interest" description="Disordered" evidence="1">
    <location>
        <begin position="75"/>
        <end position="105"/>
    </location>
</feature>
<organism evidence="2 3">
    <name type="scientific">Halorubrum rutilum</name>
    <dbReference type="NCBI Taxonomy" id="1364933"/>
    <lineage>
        <taxon>Archaea</taxon>
        <taxon>Methanobacteriati</taxon>
        <taxon>Methanobacteriota</taxon>
        <taxon>Stenosarchaea group</taxon>
        <taxon>Halobacteria</taxon>
        <taxon>Halobacteriales</taxon>
        <taxon>Haloferacaceae</taxon>
        <taxon>Halorubrum</taxon>
    </lineage>
</organism>
<dbReference type="CDD" id="cd00865">
    <property type="entry name" value="PEBP_bact_arch"/>
    <property type="match status" value="1"/>
</dbReference>
<dbReference type="GO" id="GO:0004860">
    <property type="term" value="F:protein kinase inhibitor activity"/>
    <property type="evidence" value="ECO:0007669"/>
    <property type="project" value="UniProtKB-KW"/>
</dbReference>
<dbReference type="EMBL" id="JBHTBL010000011">
    <property type="protein sequence ID" value="MFC7325427.1"/>
    <property type="molecule type" value="Genomic_DNA"/>
</dbReference>
<dbReference type="InterPro" id="IPR008914">
    <property type="entry name" value="PEBP"/>
</dbReference>
<dbReference type="PANTHER" id="PTHR30289:SF1">
    <property type="entry name" value="PEBP (PHOSPHATIDYLETHANOLAMINE-BINDING PROTEIN) FAMILY PROTEIN"/>
    <property type="match status" value="1"/>
</dbReference>
<dbReference type="NCBIfam" id="TIGR00481">
    <property type="entry name" value="YbhB/YbcL family Raf kinase inhibitor-like protein"/>
    <property type="match status" value="1"/>
</dbReference>
<dbReference type="Gene3D" id="3.90.280.10">
    <property type="entry name" value="PEBP-like"/>
    <property type="match status" value="1"/>
</dbReference>
<proteinExistence type="predicted"/>